<keyword evidence="2" id="KW-1185">Reference proteome</keyword>
<proteinExistence type="predicted"/>
<dbReference type="SUPFAM" id="SSF55961">
    <property type="entry name" value="Bet v1-like"/>
    <property type="match status" value="1"/>
</dbReference>
<dbReference type="EMBL" id="JAMPKX010000001">
    <property type="protein sequence ID" value="MEP0945557.1"/>
    <property type="molecule type" value="Genomic_DNA"/>
</dbReference>
<gene>
    <name evidence="1" type="ORF">NC992_01605</name>
</gene>
<sequence>MAAKLQPGGSAMEGVAMFSVGRFPRPFLTLLHLIHRWVQVQQQLEKSYLIVSTASVETLWQTIMNLADVSWHPLLTSTNAPQGLKPKPGLIYRAFTRICPIPVKIFVERVQPHELMSVRVLPIPGLEERVTYHLKSTVRGTQISYSVTLRGWLSPLAWSLLRPYAAKVASALAEAAEHPNLLNGPNSRFQVW</sequence>
<dbReference type="InterPro" id="IPR023393">
    <property type="entry name" value="START-like_dom_sf"/>
</dbReference>
<evidence type="ECO:0000313" key="2">
    <source>
        <dbReference type="Proteomes" id="UP001482513"/>
    </source>
</evidence>
<reference evidence="1 2" key="1">
    <citation type="submission" date="2022-04" db="EMBL/GenBank/DDBJ databases">
        <title>Positive selection, recombination, and allopatry shape intraspecific diversity of widespread and dominant cyanobacteria.</title>
        <authorList>
            <person name="Wei J."/>
            <person name="Shu W."/>
            <person name="Hu C."/>
        </authorList>
    </citation>
    <scope>NUCLEOTIDE SEQUENCE [LARGE SCALE GENOMIC DNA]</scope>
    <source>
        <strain evidence="1 2">DQ-A4</strain>
    </source>
</reference>
<comment type="caution">
    <text evidence="1">The sequence shown here is derived from an EMBL/GenBank/DDBJ whole genome shotgun (WGS) entry which is preliminary data.</text>
</comment>
<organism evidence="1 2">
    <name type="scientific">Leptolyngbya subtilissima DQ-A4</name>
    <dbReference type="NCBI Taxonomy" id="2933933"/>
    <lineage>
        <taxon>Bacteria</taxon>
        <taxon>Bacillati</taxon>
        <taxon>Cyanobacteriota</taxon>
        <taxon>Cyanophyceae</taxon>
        <taxon>Leptolyngbyales</taxon>
        <taxon>Leptolyngbyaceae</taxon>
        <taxon>Leptolyngbya group</taxon>
        <taxon>Leptolyngbya</taxon>
    </lineage>
</organism>
<name>A0ABV0K0R3_9CYAN</name>
<accession>A0ABV0K0R3</accession>
<evidence type="ECO:0000313" key="1">
    <source>
        <dbReference type="EMBL" id="MEP0945557.1"/>
    </source>
</evidence>
<dbReference type="Gene3D" id="3.30.530.20">
    <property type="match status" value="1"/>
</dbReference>
<dbReference type="RefSeq" id="WP_242021373.1">
    <property type="nucleotide sequence ID" value="NZ_JAMPKX010000001.1"/>
</dbReference>
<protein>
    <submittedName>
        <fullName evidence="1">SRPBCC family protein</fullName>
    </submittedName>
</protein>
<dbReference type="Proteomes" id="UP001482513">
    <property type="component" value="Unassembled WGS sequence"/>
</dbReference>